<evidence type="ECO:0000313" key="6">
    <source>
        <dbReference type="Proteomes" id="UP000814172"/>
    </source>
</evidence>
<feature type="transmembrane region" description="Helical" evidence="3">
    <location>
        <begin position="463"/>
        <end position="485"/>
    </location>
</feature>
<name>A0AAW5A971_9PSED</name>
<organism evidence="5 6">
    <name type="scientific">Pseudomonas proteolytica</name>
    <dbReference type="NCBI Taxonomy" id="219574"/>
    <lineage>
        <taxon>Bacteria</taxon>
        <taxon>Pseudomonadati</taxon>
        <taxon>Pseudomonadota</taxon>
        <taxon>Gammaproteobacteria</taxon>
        <taxon>Pseudomonadales</taxon>
        <taxon>Pseudomonadaceae</taxon>
        <taxon>Pseudomonas</taxon>
    </lineage>
</organism>
<accession>A0AAW5A971</accession>
<dbReference type="EMBL" id="WKEW01000016">
    <property type="protein sequence ID" value="MCF5056791.1"/>
    <property type="molecule type" value="Genomic_DNA"/>
</dbReference>
<dbReference type="InterPro" id="IPR010090">
    <property type="entry name" value="Phage_tape_meas"/>
</dbReference>
<dbReference type="NCBIfam" id="TIGR01760">
    <property type="entry name" value="tape_meas_TP901"/>
    <property type="match status" value="1"/>
</dbReference>
<keyword evidence="3" id="KW-0812">Transmembrane</keyword>
<reference evidence="5 6" key="1">
    <citation type="submission" date="2019-11" db="EMBL/GenBank/DDBJ databases">
        <title>Epiphytic Pseudomonas syringae from cherry orchards.</title>
        <authorList>
            <person name="Hulin M.T."/>
        </authorList>
    </citation>
    <scope>NUCLEOTIDE SEQUENCE [LARGE SCALE GENOMIC DNA]</scope>
    <source>
        <strain evidence="5 6">PA-6-9F</strain>
    </source>
</reference>
<feature type="transmembrane region" description="Helical" evidence="3">
    <location>
        <begin position="389"/>
        <end position="414"/>
    </location>
</feature>
<evidence type="ECO:0000313" key="5">
    <source>
        <dbReference type="EMBL" id="MCF5056791.1"/>
    </source>
</evidence>
<evidence type="ECO:0000256" key="3">
    <source>
        <dbReference type="SAM" id="Phobius"/>
    </source>
</evidence>
<dbReference type="PANTHER" id="PTHR37813:SF1">
    <property type="entry name" value="FELS-2 PROPHAGE PROTEIN"/>
    <property type="match status" value="1"/>
</dbReference>
<dbReference type="RefSeq" id="WP_236299241.1">
    <property type="nucleotide sequence ID" value="NZ_WKEB01000104.1"/>
</dbReference>
<keyword evidence="6" id="KW-1185">Reference proteome</keyword>
<dbReference type="Proteomes" id="UP000814172">
    <property type="component" value="Unassembled WGS sequence"/>
</dbReference>
<evidence type="ECO:0000259" key="4">
    <source>
        <dbReference type="Pfam" id="PF10145"/>
    </source>
</evidence>
<keyword evidence="3" id="KW-1133">Transmembrane helix</keyword>
<feature type="transmembrane region" description="Helical" evidence="3">
    <location>
        <begin position="491"/>
        <end position="510"/>
    </location>
</feature>
<dbReference type="AlphaFoldDB" id="A0AAW5A971"/>
<keyword evidence="3" id="KW-0472">Membrane</keyword>
<dbReference type="Pfam" id="PF10145">
    <property type="entry name" value="PhageMin_Tail"/>
    <property type="match status" value="1"/>
</dbReference>
<comment type="caution">
    <text evidence="5">The sequence shown here is derived from an EMBL/GenBank/DDBJ whole genome shotgun (WGS) entry which is preliminary data.</text>
</comment>
<evidence type="ECO:0000256" key="1">
    <source>
        <dbReference type="ARBA" id="ARBA00022612"/>
    </source>
</evidence>
<sequence>MADKFQLKALITGVDKLSPKLAGIQKNVGSFRKNLEKTGLGKIGIQDLVTGGAMAAPFAVGVKSAIAFESEMANVNKVVDFKTPEQFKQMGEDITRMSEVLPMAAGDIAKIVAAGGQAGFAQNELLGFAEAALKMGVAFDQTADQSGDMMATWRTSFKMTQGDVIGLADRINYLGNTGPANTKKISDIVTRIGPLGEVAGLASGQIAALGATMAGVGVEQEVAATGIKNFMLAMTKGSSATKAQSQAFKAIRLDSKEVAKSMQTDAQGTILNILERIGKVDAASRVGLLTQLFGSESVTSIASLLTNLDLLKGNLNKVGDASLYAGSMENEYAARAATTENNLGLLRNATSNVSKAIGNALLPAVNGVVDAVRPMVVQFGKLIEANPDVVRGVAAAGIAFTALRLGIVTTIVATKLLSFAMKANPIGIAATAIALAAGLIVTNWSALAPYFTAMWAKIRGPTLAAWELVKAFAAYTPIGLIVANWGPLTEFFKALWGVVVALSTPVMDFLKVMFDWSPLGLIVKNWEPISAWFKSLWDELRPIIEPMMKFFGGGEGGDGLIKTATVKANDFAEAQRIRNAGEGGGTGEFLKANAAQVARNQQTFRNVTQGGADVSQLLRRPDQQPVNLLAASNSGSLLARPGTLAAPGSVPQQAAQNNRAQLTGEMNIRFSNAPPGLRVDPPKTNQPGLSVKPSVGYRTLGSGGTQ</sequence>
<protein>
    <submittedName>
        <fullName evidence="5">Phage tail tape measure protein</fullName>
    </submittedName>
</protein>
<dbReference type="PANTHER" id="PTHR37813">
    <property type="entry name" value="FELS-2 PROPHAGE PROTEIN"/>
    <property type="match status" value="1"/>
</dbReference>
<feature type="transmembrane region" description="Helical" evidence="3">
    <location>
        <begin position="426"/>
        <end position="451"/>
    </location>
</feature>
<proteinExistence type="predicted"/>
<feature type="domain" description="Phage tail tape measure protein" evidence="4">
    <location>
        <begin position="92"/>
        <end position="294"/>
    </location>
</feature>
<feature type="region of interest" description="Disordered" evidence="2">
    <location>
        <begin position="673"/>
        <end position="706"/>
    </location>
</feature>
<evidence type="ECO:0000256" key="2">
    <source>
        <dbReference type="SAM" id="MobiDB-lite"/>
    </source>
</evidence>
<keyword evidence="1" id="KW-1188">Viral release from host cell</keyword>
<gene>
    <name evidence="5" type="ORF">GIW75_07440</name>
</gene>